<sequence>MAANNSLFGRLPMHLRCRIMEMVAQSLPSTSSLSPFTTVSHEWQVYLEQFTFERIRVTPERLDSFKSYMNVRRQGYVRYIWLCMELEAYDCRTCAPEDPEDYIVSDADNLLIKNTFESLFAALSTWYPKGSLVLDISAHSPSDSEHWFDYLTFRPDAPMDRSAEEEIEFGLRKQKHPIFLGNKLAHPAERIMNRVFETIMSEGPFETDAEEDQWWQDLPSVPAVTGILLRQQNRRRWKPKALARMLTRFPQLEEIHYEPWREWDRGDQKATDLAYETLLGSLGGSTHPKLRKVALFENFDDQYAFCLVSAEPRSVTLNCEPVRTPRPGLSHTLASSSLSLEHLSASFVVEASRFLRGLKPSWAWPNLTSLVLTSQLLTAQPERQADIDALLQSAAAAAMRMPKLETMEIWNGSAGLAGTFQYRRSAPPSITWRGTWAHPFPVPVVRAWQAVVDRHGSGGTDTEEFVVVSETLNKRLVMKSHGDAIHYLKVSPSVIRPVSLQQIRLKDRVRKEGLAILAWAGDYERRNGIQS</sequence>
<evidence type="ECO:0000259" key="1">
    <source>
        <dbReference type="Pfam" id="PF20183"/>
    </source>
</evidence>
<feature type="domain" description="DUF6546" evidence="1">
    <location>
        <begin position="287"/>
        <end position="496"/>
    </location>
</feature>
<dbReference type="Proteomes" id="UP001396898">
    <property type="component" value="Unassembled WGS sequence"/>
</dbReference>
<keyword evidence="3" id="KW-1185">Reference proteome</keyword>
<evidence type="ECO:0000313" key="2">
    <source>
        <dbReference type="EMBL" id="KAK8012867.1"/>
    </source>
</evidence>
<proteinExistence type="predicted"/>
<protein>
    <recommendedName>
        <fullName evidence="1">DUF6546 domain-containing protein</fullName>
    </recommendedName>
</protein>
<organism evidence="2 3">
    <name type="scientific">Apiospora marii</name>
    <dbReference type="NCBI Taxonomy" id="335849"/>
    <lineage>
        <taxon>Eukaryota</taxon>
        <taxon>Fungi</taxon>
        <taxon>Dikarya</taxon>
        <taxon>Ascomycota</taxon>
        <taxon>Pezizomycotina</taxon>
        <taxon>Sordariomycetes</taxon>
        <taxon>Xylariomycetidae</taxon>
        <taxon>Amphisphaeriales</taxon>
        <taxon>Apiosporaceae</taxon>
        <taxon>Apiospora</taxon>
    </lineage>
</organism>
<comment type="caution">
    <text evidence="2">The sequence shown here is derived from an EMBL/GenBank/DDBJ whole genome shotgun (WGS) entry which is preliminary data.</text>
</comment>
<evidence type="ECO:0000313" key="3">
    <source>
        <dbReference type="Proteomes" id="UP001396898"/>
    </source>
</evidence>
<reference evidence="2 3" key="1">
    <citation type="submission" date="2023-01" db="EMBL/GenBank/DDBJ databases">
        <title>Analysis of 21 Apiospora genomes using comparative genomics revels a genus with tremendous synthesis potential of carbohydrate active enzymes and secondary metabolites.</title>
        <authorList>
            <person name="Sorensen T."/>
        </authorList>
    </citation>
    <scope>NUCLEOTIDE SEQUENCE [LARGE SCALE GENOMIC DNA]</scope>
    <source>
        <strain evidence="2 3">CBS 20057</strain>
    </source>
</reference>
<accession>A0ABR1RHV7</accession>
<name>A0ABR1RHV7_9PEZI</name>
<gene>
    <name evidence="2" type="ORF">PG991_010242</name>
</gene>
<dbReference type="Pfam" id="PF20183">
    <property type="entry name" value="DUF6546"/>
    <property type="match status" value="1"/>
</dbReference>
<dbReference type="InterPro" id="IPR046676">
    <property type="entry name" value="DUF6546"/>
</dbReference>
<dbReference type="EMBL" id="JAQQWI010000015">
    <property type="protein sequence ID" value="KAK8012867.1"/>
    <property type="molecule type" value="Genomic_DNA"/>
</dbReference>